<accession>A0A1B3XRU0</accession>
<evidence type="ECO:0000313" key="2">
    <source>
        <dbReference type="Proteomes" id="UP000077926"/>
    </source>
</evidence>
<dbReference type="EMBL" id="CP017080">
    <property type="protein sequence ID" value="AOH55911.1"/>
    <property type="molecule type" value="Genomic_DNA"/>
</dbReference>
<dbReference type="Proteomes" id="UP000077926">
    <property type="component" value="Chromosome"/>
</dbReference>
<protein>
    <submittedName>
        <fullName evidence="1">Uncharacterized protein</fullName>
    </submittedName>
</protein>
<organism evidence="1 2">
    <name type="scientific">Peribacillus muralis</name>
    <dbReference type="NCBI Taxonomy" id="264697"/>
    <lineage>
        <taxon>Bacteria</taxon>
        <taxon>Bacillati</taxon>
        <taxon>Bacillota</taxon>
        <taxon>Bacilli</taxon>
        <taxon>Bacillales</taxon>
        <taxon>Bacillaceae</taxon>
        <taxon>Peribacillus</taxon>
    </lineage>
</organism>
<reference evidence="1 2" key="1">
    <citation type="submission" date="2016-08" db="EMBL/GenBank/DDBJ databases">
        <title>Complete genome sequence of Bacillus muralis G25-68, a strain with toxicity to nematodes.</title>
        <authorList>
            <person name="Zheng Z."/>
        </authorList>
    </citation>
    <scope>NUCLEOTIDE SEQUENCE [LARGE SCALE GENOMIC DNA]</scope>
    <source>
        <strain evidence="1 2">G25-68</strain>
    </source>
</reference>
<dbReference type="AlphaFoldDB" id="A0A1B3XRU0"/>
<gene>
    <name evidence="1" type="ORF">ABE28_016235</name>
</gene>
<proteinExistence type="predicted"/>
<keyword evidence="2" id="KW-1185">Reference proteome</keyword>
<sequence length="72" mass="8334">MSKKEAANSIKILKINGFVMEVIYFEWSIKCSLRFIADWNATVKPKLRTVGILLLLMKSGMKEWSNNTQKKL</sequence>
<dbReference type="KEGG" id="bmur:ABE28_016235"/>
<evidence type="ECO:0000313" key="1">
    <source>
        <dbReference type="EMBL" id="AOH55911.1"/>
    </source>
</evidence>
<name>A0A1B3XRU0_9BACI</name>